<accession>A0ABS2CDZ1</accession>
<keyword evidence="1" id="KW-0812">Transmembrane</keyword>
<gene>
    <name evidence="3" type="primary">epsI</name>
    <name evidence="3" type="ORF">GM173_12275</name>
</gene>
<keyword evidence="4" id="KW-1185">Reference proteome</keyword>
<dbReference type="NCBIfam" id="TIGR02914">
    <property type="entry name" value="EpsI_fam"/>
    <property type="match status" value="1"/>
</dbReference>
<dbReference type="InterPro" id="IPR014263">
    <property type="entry name" value="Methanolan_biosynth_EpsI"/>
</dbReference>
<evidence type="ECO:0000313" key="4">
    <source>
        <dbReference type="Proteomes" id="UP001195660"/>
    </source>
</evidence>
<dbReference type="InterPro" id="IPR054653">
    <property type="entry name" value="EpsI_type_B_pred"/>
</dbReference>
<keyword evidence="1" id="KW-1133">Transmembrane helix</keyword>
<dbReference type="RefSeq" id="WP_203571673.1">
    <property type="nucleotide sequence ID" value="NZ_WOFE01000006.1"/>
</dbReference>
<organism evidence="3 4">
    <name type="scientific">Deefgea chitinilytica</name>
    <dbReference type="NCBI Taxonomy" id="570276"/>
    <lineage>
        <taxon>Bacteria</taxon>
        <taxon>Pseudomonadati</taxon>
        <taxon>Pseudomonadota</taxon>
        <taxon>Betaproteobacteria</taxon>
        <taxon>Neisseriales</taxon>
        <taxon>Chitinibacteraceae</taxon>
        <taxon>Deefgea</taxon>
    </lineage>
</organism>
<dbReference type="Proteomes" id="UP001195660">
    <property type="component" value="Unassembled WGS sequence"/>
</dbReference>
<dbReference type="NCBIfam" id="NF045609">
    <property type="entry name" value="EpsI_type_B"/>
    <property type="match status" value="1"/>
</dbReference>
<feature type="transmembrane region" description="Helical" evidence="1">
    <location>
        <begin position="12"/>
        <end position="30"/>
    </location>
</feature>
<evidence type="ECO:0000256" key="1">
    <source>
        <dbReference type="SAM" id="Phobius"/>
    </source>
</evidence>
<comment type="caution">
    <text evidence="3">The sequence shown here is derived from an EMBL/GenBank/DDBJ whole genome shotgun (WGS) entry which is preliminary data.</text>
</comment>
<evidence type="ECO:0000313" key="3">
    <source>
        <dbReference type="EMBL" id="MBM5572345.1"/>
    </source>
</evidence>
<feature type="domain" description="Methanolan biosynthesis EpsI" evidence="2">
    <location>
        <begin position="14"/>
        <end position="220"/>
    </location>
</feature>
<sequence>MLDLKKANNASIIAISVIMLLSTFLGWYLTPKQVLADAKPAIGLEKNIPDQFADWKIDPNISPITTAADLQSKLDELYSEMLSRTYVNSKGGRIMLSIAYGRNQGGDGTQVHRPEYCYPAQGFKLSAMHDAEMQYKQYKIPTRQLLATSGPRVEPVTYWVTVGETALRSGWERKFTQIKYGLKGTVPDGLLFRVSSISNDQNAAYQLQEQFTNDLLNAVSDETRTRLIGKPKED</sequence>
<dbReference type="EMBL" id="WOFE01000006">
    <property type="protein sequence ID" value="MBM5572345.1"/>
    <property type="molecule type" value="Genomic_DNA"/>
</dbReference>
<name>A0ABS2CDZ1_9NEIS</name>
<dbReference type="Pfam" id="PF11984">
    <property type="entry name" value="DUF3485"/>
    <property type="match status" value="1"/>
</dbReference>
<reference evidence="3 4" key="1">
    <citation type="submission" date="2019-11" db="EMBL/GenBank/DDBJ databases">
        <title>Novel Deefgea species.</title>
        <authorList>
            <person name="Han J.-H."/>
        </authorList>
    </citation>
    <scope>NUCLEOTIDE SEQUENCE [LARGE SCALE GENOMIC DNA]</scope>
    <source>
        <strain evidence="3 4">LMG 24817</strain>
    </source>
</reference>
<keyword evidence="1" id="KW-0472">Membrane</keyword>
<evidence type="ECO:0000259" key="2">
    <source>
        <dbReference type="Pfam" id="PF11984"/>
    </source>
</evidence>
<protein>
    <submittedName>
        <fullName evidence="3">EpsI family protein</fullName>
    </submittedName>
</protein>
<proteinExistence type="predicted"/>